<evidence type="ECO:0000256" key="5">
    <source>
        <dbReference type="ARBA" id="ARBA00038359"/>
    </source>
</evidence>
<feature type="region of interest" description="Disordered" evidence="6">
    <location>
        <begin position="324"/>
        <end position="361"/>
    </location>
</feature>
<evidence type="ECO:0000259" key="8">
    <source>
        <dbReference type="Pfam" id="PF20684"/>
    </source>
</evidence>
<feature type="domain" description="Rhodopsin" evidence="8">
    <location>
        <begin position="40"/>
        <end position="275"/>
    </location>
</feature>
<feature type="transmembrane region" description="Helical" evidence="7">
    <location>
        <begin position="254"/>
        <end position="275"/>
    </location>
</feature>
<organism evidence="9 10">
    <name type="scientific">Didymella heteroderae</name>
    <dbReference type="NCBI Taxonomy" id="1769908"/>
    <lineage>
        <taxon>Eukaryota</taxon>
        <taxon>Fungi</taxon>
        <taxon>Dikarya</taxon>
        <taxon>Ascomycota</taxon>
        <taxon>Pezizomycotina</taxon>
        <taxon>Dothideomycetes</taxon>
        <taxon>Pleosporomycetidae</taxon>
        <taxon>Pleosporales</taxon>
        <taxon>Pleosporineae</taxon>
        <taxon>Didymellaceae</taxon>
        <taxon>Didymella</taxon>
    </lineage>
</organism>
<evidence type="ECO:0000256" key="3">
    <source>
        <dbReference type="ARBA" id="ARBA00022989"/>
    </source>
</evidence>
<evidence type="ECO:0000313" key="10">
    <source>
        <dbReference type="Proteomes" id="UP000758155"/>
    </source>
</evidence>
<dbReference type="PANTHER" id="PTHR33048">
    <property type="entry name" value="PTH11-LIKE INTEGRAL MEMBRANE PROTEIN (AFU_ORTHOLOGUE AFUA_5G11245)"/>
    <property type="match status" value="1"/>
</dbReference>
<comment type="caution">
    <text evidence="9">The sequence shown here is derived from an EMBL/GenBank/DDBJ whole genome shotgun (WGS) entry which is preliminary data.</text>
</comment>
<dbReference type="PANTHER" id="PTHR33048:SF123">
    <property type="entry name" value="INTEGRAL MEMBRANE PROTEIN"/>
    <property type="match status" value="1"/>
</dbReference>
<keyword evidence="4 7" id="KW-0472">Membrane</keyword>
<feature type="compositionally biased region" description="Polar residues" evidence="6">
    <location>
        <begin position="332"/>
        <end position="354"/>
    </location>
</feature>
<feature type="transmembrane region" description="Helical" evidence="7">
    <location>
        <begin position="212"/>
        <end position="234"/>
    </location>
</feature>
<keyword evidence="10" id="KW-1185">Reference proteome</keyword>
<gene>
    <name evidence="9" type="ORF">E8E12_002135</name>
</gene>
<proteinExistence type="inferred from homology"/>
<feature type="transmembrane region" description="Helical" evidence="7">
    <location>
        <begin position="133"/>
        <end position="156"/>
    </location>
</feature>
<comment type="similarity">
    <text evidence="5">Belongs to the SAT4 family.</text>
</comment>
<comment type="subcellular location">
    <subcellularLocation>
        <location evidence="1">Membrane</location>
        <topology evidence="1">Multi-pass membrane protein</topology>
    </subcellularLocation>
</comment>
<feature type="transmembrane region" description="Helical" evidence="7">
    <location>
        <begin position="24"/>
        <end position="44"/>
    </location>
</feature>
<protein>
    <recommendedName>
        <fullName evidence="8">Rhodopsin domain-containing protein</fullName>
    </recommendedName>
</protein>
<accession>A0A9P4WTK7</accession>
<evidence type="ECO:0000256" key="7">
    <source>
        <dbReference type="SAM" id="Phobius"/>
    </source>
</evidence>
<dbReference type="Pfam" id="PF20684">
    <property type="entry name" value="Fung_rhodopsin"/>
    <property type="match status" value="1"/>
</dbReference>
<evidence type="ECO:0000313" key="9">
    <source>
        <dbReference type="EMBL" id="KAF3042330.1"/>
    </source>
</evidence>
<dbReference type="AlphaFoldDB" id="A0A9P4WTK7"/>
<evidence type="ECO:0000256" key="4">
    <source>
        <dbReference type="ARBA" id="ARBA00023136"/>
    </source>
</evidence>
<evidence type="ECO:0000256" key="6">
    <source>
        <dbReference type="SAM" id="MobiDB-lite"/>
    </source>
</evidence>
<dbReference type="InterPro" id="IPR049326">
    <property type="entry name" value="Rhodopsin_dom_fungi"/>
</dbReference>
<keyword evidence="3 7" id="KW-1133">Transmembrane helix</keyword>
<dbReference type="EMBL" id="SWKV01000016">
    <property type="protein sequence ID" value="KAF3042330.1"/>
    <property type="molecule type" value="Genomic_DNA"/>
</dbReference>
<feature type="transmembrane region" description="Helical" evidence="7">
    <location>
        <begin position="56"/>
        <end position="79"/>
    </location>
</feature>
<dbReference type="GO" id="GO:0016020">
    <property type="term" value="C:membrane"/>
    <property type="evidence" value="ECO:0007669"/>
    <property type="project" value="UniProtKB-SubCell"/>
</dbReference>
<dbReference type="Proteomes" id="UP000758155">
    <property type="component" value="Unassembled WGS sequence"/>
</dbReference>
<keyword evidence="2 7" id="KW-0812">Transmembrane</keyword>
<dbReference type="OrthoDB" id="444631at2759"/>
<reference evidence="9" key="1">
    <citation type="submission" date="2019-04" db="EMBL/GenBank/DDBJ databases">
        <title>Sequencing of skin fungus with MAO and IRED activity.</title>
        <authorList>
            <person name="Marsaioli A.J."/>
            <person name="Bonatto J.M.C."/>
            <person name="Reis Junior O."/>
        </authorList>
    </citation>
    <scope>NUCLEOTIDE SEQUENCE</scope>
    <source>
        <strain evidence="9">28M1</strain>
    </source>
</reference>
<evidence type="ECO:0000256" key="1">
    <source>
        <dbReference type="ARBA" id="ARBA00004141"/>
    </source>
</evidence>
<sequence>MSAPPAGLVPTAEYLAANKGPQTLVFVILFPALALLVVGLRLYTRVRIVRSPSHEDFAIALAMIFSIGCSVCQVVQVNNGMGRHAEAVTFDQVVASLKALYASIIFYNFGLTLTKISILFQYLRIATEKPIRLFCWISIWFTVAVSIEALVAGILQCSPVARFWDARIPGKCINTAALYYANAAINIVQDISLVVLPFFMLRQLIMPRKEKISLMIILGLGGIAAIASICRLHALYVLTHTTDITWDNPGTAIWSAIELNIGILCASLPTLRAFFIRIWPKAFLSSYNSRRANPDTGNGTKGQYYNMEGSIMVKKTVAVQSTRDLGDEDQITTHSSGQPERSDSGRVTASSQEELATWSKH</sequence>
<evidence type="ECO:0000256" key="2">
    <source>
        <dbReference type="ARBA" id="ARBA00022692"/>
    </source>
</evidence>
<name>A0A9P4WTK7_9PLEO</name>
<dbReference type="InterPro" id="IPR052337">
    <property type="entry name" value="SAT4-like"/>
</dbReference>
<feature type="transmembrane region" description="Helical" evidence="7">
    <location>
        <begin position="176"/>
        <end position="200"/>
    </location>
</feature>
<feature type="transmembrane region" description="Helical" evidence="7">
    <location>
        <begin position="99"/>
        <end position="121"/>
    </location>
</feature>